<keyword evidence="3" id="KW-1185">Reference proteome</keyword>
<dbReference type="GO" id="GO:0045436">
    <property type="term" value="F:lycopene beta cyclase activity"/>
    <property type="evidence" value="ECO:0007669"/>
    <property type="project" value="InterPro"/>
</dbReference>
<dbReference type="Gene3D" id="3.50.50.60">
    <property type="entry name" value="FAD/NAD(P)-binding domain"/>
    <property type="match status" value="1"/>
</dbReference>
<dbReference type="GO" id="GO:0016705">
    <property type="term" value="F:oxidoreductase activity, acting on paired donors, with incorporation or reduction of molecular oxygen"/>
    <property type="evidence" value="ECO:0007669"/>
    <property type="project" value="InterPro"/>
</dbReference>
<protein>
    <submittedName>
        <fullName evidence="2">Lycopene cyclase</fullName>
    </submittedName>
</protein>
<evidence type="ECO:0000313" key="3">
    <source>
        <dbReference type="Proteomes" id="UP000218784"/>
    </source>
</evidence>
<dbReference type="InterPro" id="IPR036188">
    <property type="entry name" value="FAD/NAD-bd_sf"/>
</dbReference>
<dbReference type="InterPro" id="IPR008461">
    <property type="entry name" value="CrtY"/>
</dbReference>
<dbReference type="InterPro" id="IPR010108">
    <property type="entry name" value="Lycopene_cyclase_b/e"/>
</dbReference>
<evidence type="ECO:0000256" key="1">
    <source>
        <dbReference type="ARBA" id="ARBA00006599"/>
    </source>
</evidence>
<dbReference type="NCBIfam" id="TIGR01790">
    <property type="entry name" value="carotene-cycl"/>
    <property type="match status" value="1"/>
</dbReference>
<organism evidence="2 3">
    <name type="scientific">Sphingomonas ginsenosidimutans</name>
    <dbReference type="NCBI Taxonomy" id="862134"/>
    <lineage>
        <taxon>Bacteria</taxon>
        <taxon>Pseudomonadati</taxon>
        <taxon>Pseudomonadota</taxon>
        <taxon>Alphaproteobacteria</taxon>
        <taxon>Sphingomonadales</taxon>
        <taxon>Sphingomonadaceae</taxon>
        <taxon>Sphingomonas</taxon>
    </lineage>
</organism>
<comment type="caution">
    <text evidence="2">The sequence shown here is derived from an EMBL/GenBank/DDBJ whole genome shotgun (WGS) entry which is preliminary data.</text>
</comment>
<dbReference type="SUPFAM" id="SSF51905">
    <property type="entry name" value="FAD/NAD(P)-binding domain"/>
    <property type="match status" value="1"/>
</dbReference>
<dbReference type="GO" id="GO:0016117">
    <property type="term" value="P:carotenoid biosynthetic process"/>
    <property type="evidence" value="ECO:0007669"/>
    <property type="project" value="InterPro"/>
</dbReference>
<dbReference type="EMBL" id="NWVD01000003">
    <property type="protein sequence ID" value="PCG09028.1"/>
    <property type="molecule type" value="Genomic_DNA"/>
</dbReference>
<proteinExistence type="inferred from homology"/>
<dbReference type="Pfam" id="PF05834">
    <property type="entry name" value="Lycopene_cycl"/>
    <property type="match status" value="1"/>
</dbReference>
<dbReference type="Proteomes" id="UP000218784">
    <property type="component" value="Unassembled WGS sequence"/>
</dbReference>
<name>A0A2A4HZC0_9SPHN</name>
<comment type="similarity">
    <text evidence="1">Belongs to the lycopene cyclase family.</text>
</comment>
<evidence type="ECO:0000313" key="2">
    <source>
        <dbReference type="EMBL" id="PCG09028.1"/>
    </source>
</evidence>
<gene>
    <name evidence="2" type="primary">crtY</name>
    <name evidence="2" type="ORF">COA17_08995</name>
</gene>
<dbReference type="NCBIfam" id="TIGR01789">
    <property type="entry name" value="lycopene_cycl"/>
    <property type="match status" value="1"/>
</dbReference>
<sequence>MATINKCDLAIVGGGLSGALIALAVAARHPQCDVRLIEGDDTIGGRHVWSFFGADVGEAERALLAPIVDHAWPSYDVRFPSHARTLAQSYYSVRSDRLDAHVRAALPRRAIMTGRQVVACSATAVILAEGDRLNAGAVIDARGPADLSLLDCGWQKFVGHELPVAGGHGIERPLVMDATVVQDDGYRFVYLLPFSDDRLLVEDTYYSDTPALDRALLTRRIGDYAAARGWQVGEPLHREQGVLPVVMGGDFARYWRSGGAKVAKAGARAGLFHPTTGYSLPDAARLATLIAAQRDLSGAALHDVTHDHAARAWAARRFYRMLDLMLFKAADPDQRYRVLERFYRLSPSLVARFYAARSTAFDKLRVLSGRPPVPIGRAITALAGAAA</sequence>
<reference evidence="2 3" key="1">
    <citation type="submission" date="2017-09" db="EMBL/GenBank/DDBJ databases">
        <title>Sphingomonas ginsenosidimutans KACC 14949, whole genome shotgun sequence.</title>
        <authorList>
            <person name="Feng G."/>
            <person name="Zhu H."/>
        </authorList>
    </citation>
    <scope>NUCLEOTIDE SEQUENCE [LARGE SCALE GENOMIC DNA]</scope>
    <source>
        <strain evidence="2 3">KACC 14949</strain>
    </source>
</reference>
<accession>A0A2A4HZC0</accession>
<dbReference type="AlphaFoldDB" id="A0A2A4HZC0"/>
<dbReference type="RefSeq" id="WP_096611828.1">
    <property type="nucleotide sequence ID" value="NZ_NWVD01000003.1"/>
</dbReference>